<feature type="transmembrane region" description="Helical" evidence="1">
    <location>
        <begin position="366"/>
        <end position="383"/>
    </location>
</feature>
<dbReference type="EMBL" id="JBHSYQ010000006">
    <property type="protein sequence ID" value="MFC6998700.1"/>
    <property type="molecule type" value="Genomic_DNA"/>
</dbReference>
<gene>
    <name evidence="2" type="ORF">ACFQHR_13765</name>
</gene>
<dbReference type="RefSeq" id="WP_066623558.1">
    <property type="nucleotide sequence ID" value="NZ_JBHSYQ010000006.1"/>
</dbReference>
<keyword evidence="1" id="KW-0472">Membrane</keyword>
<name>A0ABW2DNT6_9BACT</name>
<sequence length="393" mass="44699">MSENVKLLLLYVAICLVIVARVAVEKNGYTTPDSVHYINAAQSIVDKGTLYYEDNDEVQFFSLWPAGYPLSIAFVHFVTDFSLLWCSKIVNLLWLLLAFFIIKKNYPAHATWVALVFCANSMLENFSYTWSEGGFMVCLLWFCLEAYKLATDQRSSTMRIVKVIGAGILVFLYRYVGGFVLALISLLGIWTITQKKYKRVIYLCFAGLLIAGGIVAYFSFISANTGHYSGATRVSPDETVSFLLTKLFQAQLNEFLLIRKISFVSFDPLAFLLLLFQVLLISISFYRMKNINEWRTIIAVRSSDSKPLFLALSALIYWSIIVVLRLFIMKFDVFDFRILAPASLLLLLALHMYLADSSRIILLKKIQVPISIIYLLALAHGLYKKNLFELLLG</sequence>
<feature type="transmembrane region" description="Helical" evidence="1">
    <location>
        <begin position="170"/>
        <end position="193"/>
    </location>
</feature>
<feature type="transmembrane region" description="Helical" evidence="1">
    <location>
        <begin position="7"/>
        <end position="24"/>
    </location>
</feature>
<feature type="transmembrane region" description="Helical" evidence="1">
    <location>
        <begin position="200"/>
        <end position="220"/>
    </location>
</feature>
<accession>A0ABW2DNT6</accession>
<organism evidence="2 3">
    <name type="scientific">Rufibacter roseus</name>
    <dbReference type="NCBI Taxonomy" id="1567108"/>
    <lineage>
        <taxon>Bacteria</taxon>
        <taxon>Pseudomonadati</taxon>
        <taxon>Bacteroidota</taxon>
        <taxon>Cytophagia</taxon>
        <taxon>Cytophagales</taxon>
        <taxon>Hymenobacteraceae</taxon>
        <taxon>Rufibacter</taxon>
    </lineage>
</organism>
<keyword evidence="1" id="KW-1133">Transmembrane helix</keyword>
<dbReference type="Proteomes" id="UP001596405">
    <property type="component" value="Unassembled WGS sequence"/>
</dbReference>
<evidence type="ECO:0000313" key="3">
    <source>
        <dbReference type="Proteomes" id="UP001596405"/>
    </source>
</evidence>
<evidence type="ECO:0000313" key="2">
    <source>
        <dbReference type="EMBL" id="MFC6998700.1"/>
    </source>
</evidence>
<feature type="transmembrane region" description="Helical" evidence="1">
    <location>
        <begin position="307"/>
        <end position="328"/>
    </location>
</feature>
<evidence type="ECO:0008006" key="4">
    <source>
        <dbReference type="Google" id="ProtNLM"/>
    </source>
</evidence>
<evidence type="ECO:0000256" key="1">
    <source>
        <dbReference type="SAM" id="Phobius"/>
    </source>
</evidence>
<comment type="caution">
    <text evidence="2">The sequence shown here is derived from an EMBL/GenBank/DDBJ whole genome shotgun (WGS) entry which is preliminary data.</text>
</comment>
<feature type="transmembrane region" description="Helical" evidence="1">
    <location>
        <begin position="269"/>
        <end position="286"/>
    </location>
</feature>
<keyword evidence="3" id="KW-1185">Reference proteome</keyword>
<protein>
    <recommendedName>
        <fullName evidence="4">Glycosyltransferase RgtA/B/C/D-like domain-containing protein</fullName>
    </recommendedName>
</protein>
<keyword evidence="1" id="KW-0812">Transmembrane</keyword>
<feature type="transmembrane region" description="Helical" evidence="1">
    <location>
        <begin position="334"/>
        <end position="354"/>
    </location>
</feature>
<proteinExistence type="predicted"/>
<reference evidence="3" key="1">
    <citation type="journal article" date="2019" name="Int. J. Syst. Evol. Microbiol.">
        <title>The Global Catalogue of Microorganisms (GCM) 10K type strain sequencing project: providing services to taxonomists for standard genome sequencing and annotation.</title>
        <authorList>
            <consortium name="The Broad Institute Genomics Platform"/>
            <consortium name="The Broad Institute Genome Sequencing Center for Infectious Disease"/>
            <person name="Wu L."/>
            <person name="Ma J."/>
        </authorList>
    </citation>
    <scope>NUCLEOTIDE SEQUENCE [LARGE SCALE GENOMIC DNA]</scope>
    <source>
        <strain evidence="3">CGMCC 4.7393</strain>
    </source>
</reference>
<feature type="transmembrane region" description="Helical" evidence="1">
    <location>
        <begin position="85"/>
        <end position="102"/>
    </location>
</feature>
<feature type="transmembrane region" description="Helical" evidence="1">
    <location>
        <begin position="58"/>
        <end position="78"/>
    </location>
</feature>